<gene>
    <name evidence="1" type="ORF">QFW81_10160</name>
</gene>
<protein>
    <submittedName>
        <fullName evidence="1">DUF4286 family protein</fullName>
    </submittedName>
</protein>
<dbReference type="SUPFAM" id="SSF54909">
    <property type="entry name" value="Dimeric alpha+beta barrel"/>
    <property type="match status" value="1"/>
</dbReference>
<dbReference type="InterPro" id="IPR011008">
    <property type="entry name" value="Dimeric_a/b-barrel"/>
</dbReference>
<dbReference type="Proteomes" id="UP001156873">
    <property type="component" value="Unassembled WGS sequence"/>
</dbReference>
<keyword evidence="2" id="KW-1185">Reference proteome</keyword>
<dbReference type="EMBL" id="JARXRO010000016">
    <property type="protein sequence ID" value="MDH5834287.1"/>
    <property type="molecule type" value="Genomic_DNA"/>
</dbReference>
<accession>A0ABT6JUK8</accession>
<comment type="caution">
    <text evidence="1">The sequence shown here is derived from an EMBL/GenBank/DDBJ whole genome shotgun (WGS) entry which is preliminary data.</text>
</comment>
<dbReference type="InterPro" id="IPR025563">
    <property type="entry name" value="DUF4286"/>
</dbReference>
<reference evidence="1 2" key="1">
    <citation type="submission" date="2023-04" db="EMBL/GenBank/DDBJ databases">
        <title>Luteimonas sp. M1R5S59.</title>
        <authorList>
            <person name="Sun J.-Q."/>
        </authorList>
    </citation>
    <scope>NUCLEOTIDE SEQUENCE [LARGE SCALE GENOMIC DNA]</scope>
    <source>
        <strain evidence="1 2">M1R5S59</strain>
    </source>
</reference>
<dbReference type="Pfam" id="PF14114">
    <property type="entry name" value="DUF4286"/>
    <property type="match status" value="1"/>
</dbReference>
<evidence type="ECO:0000313" key="1">
    <source>
        <dbReference type="EMBL" id="MDH5834287.1"/>
    </source>
</evidence>
<proteinExistence type="predicted"/>
<dbReference type="RefSeq" id="WP_280578662.1">
    <property type="nucleotide sequence ID" value="NZ_JARXRO010000016.1"/>
</dbReference>
<name>A0ABT6JUK8_9GAMM</name>
<organism evidence="1 2">
    <name type="scientific">Luteimonas kalidii</name>
    <dbReference type="NCBI Taxonomy" id="3042025"/>
    <lineage>
        <taxon>Bacteria</taxon>
        <taxon>Pseudomonadati</taxon>
        <taxon>Pseudomonadota</taxon>
        <taxon>Gammaproteobacteria</taxon>
        <taxon>Lysobacterales</taxon>
        <taxon>Lysobacteraceae</taxon>
        <taxon>Luteimonas</taxon>
    </lineage>
</organism>
<sequence length="110" mass="12082">MAVTDGGGAMVLYEVTARVDRAIAEDFLAWLPGHVQRILALPGFLGADMYEIVENPPDATHLLMCVHYRLPDAAALDAYLLEHAARMRAEAAESFGDRVRASRRVLRAFG</sequence>
<evidence type="ECO:0000313" key="2">
    <source>
        <dbReference type="Proteomes" id="UP001156873"/>
    </source>
</evidence>